<feature type="transmembrane region" description="Helical" evidence="2">
    <location>
        <begin position="35"/>
        <end position="59"/>
    </location>
</feature>
<keyword evidence="2" id="KW-0472">Membrane</keyword>
<protein>
    <recommendedName>
        <fullName evidence="5">Transmembrane protein</fullName>
    </recommendedName>
</protein>
<name>A0ABP4DIL1_9ACTN</name>
<sequence>MPAGYMLHRWGMAQFGIGPIGLVNGVLAARAGDWWFAVPCFAVGVHASVLSALMAKGMWTLRKRRRARRTRPGGPADSHKGR</sequence>
<dbReference type="EMBL" id="BAAAHU010000033">
    <property type="protein sequence ID" value="GAA1011673.1"/>
    <property type="molecule type" value="Genomic_DNA"/>
</dbReference>
<evidence type="ECO:0000313" key="4">
    <source>
        <dbReference type="Proteomes" id="UP001501072"/>
    </source>
</evidence>
<feature type="transmembrane region" description="Helical" evidence="2">
    <location>
        <begin position="12"/>
        <end position="29"/>
    </location>
</feature>
<accession>A0ABP4DIL1</accession>
<evidence type="ECO:0000313" key="3">
    <source>
        <dbReference type="EMBL" id="GAA1011673.1"/>
    </source>
</evidence>
<organism evidence="3 4">
    <name type="scientific">Streptomyces thermogriseus</name>
    <dbReference type="NCBI Taxonomy" id="75292"/>
    <lineage>
        <taxon>Bacteria</taxon>
        <taxon>Bacillati</taxon>
        <taxon>Actinomycetota</taxon>
        <taxon>Actinomycetes</taxon>
        <taxon>Kitasatosporales</taxon>
        <taxon>Streptomycetaceae</taxon>
        <taxon>Streptomyces</taxon>
    </lineage>
</organism>
<keyword evidence="4" id="KW-1185">Reference proteome</keyword>
<comment type="caution">
    <text evidence="3">The sequence shown here is derived from an EMBL/GenBank/DDBJ whole genome shotgun (WGS) entry which is preliminary data.</text>
</comment>
<reference evidence="4" key="1">
    <citation type="journal article" date="2019" name="Int. J. Syst. Evol. Microbiol.">
        <title>The Global Catalogue of Microorganisms (GCM) 10K type strain sequencing project: providing services to taxonomists for standard genome sequencing and annotation.</title>
        <authorList>
            <consortium name="The Broad Institute Genomics Platform"/>
            <consortium name="The Broad Institute Genome Sequencing Center for Infectious Disease"/>
            <person name="Wu L."/>
            <person name="Ma J."/>
        </authorList>
    </citation>
    <scope>NUCLEOTIDE SEQUENCE [LARGE SCALE GENOMIC DNA]</scope>
    <source>
        <strain evidence="4">JCM 11269</strain>
    </source>
</reference>
<evidence type="ECO:0000256" key="1">
    <source>
        <dbReference type="SAM" id="MobiDB-lite"/>
    </source>
</evidence>
<evidence type="ECO:0000256" key="2">
    <source>
        <dbReference type="SAM" id="Phobius"/>
    </source>
</evidence>
<evidence type="ECO:0008006" key="5">
    <source>
        <dbReference type="Google" id="ProtNLM"/>
    </source>
</evidence>
<feature type="region of interest" description="Disordered" evidence="1">
    <location>
        <begin position="63"/>
        <end position="82"/>
    </location>
</feature>
<keyword evidence="2" id="KW-0812">Transmembrane</keyword>
<dbReference type="Proteomes" id="UP001501072">
    <property type="component" value="Unassembled WGS sequence"/>
</dbReference>
<gene>
    <name evidence="3" type="ORF">GCM10009564_33200</name>
</gene>
<keyword evidence="2" id="KW-1133">Transmembrane helix</keyword>
<proteinExistence type="predicted"/>